<name>A0A9P9BU56_9PEZI</name>
<sequence>MRSSSVQNCPQNDMAKSWKHPCSCLIPLGVWQEFADWTYPQMARDGSIAVLDYRYDALAVLSDVLAAETVSHHASAPDRGGLVKSHGVHLCRLVRAVSTALLGGFDNRDEKLWYDCTPISECVIHSTGTLISRWHHLLVVFQSYGDACTEDEERFCHPDHRPRRCCCLCPLLGCLGFNIPIWLRWPMMAQQSKIAHRARKMLRKKEELPPSRRKQGCYCSGECRQTGVGGGQSCQP</sequence>
<gene>
    <name evidence="1" type="ORF">B0I36DRAFT_313663</name>
</gene>
<evidence type="ECO:0000313" key="2">
    <source>
        <dbReference type="Proteomes" id="UP000756346"/>
    </source>
</evidence>
<protein>
    <submittedName>
        <fullName evidence="1">Uncharacterized protein</fullName>
    </submittedName>
</protein>
<dbReference type="RefSeq" id="XP_046016392.1">
    <property type="nucleotide sequence ID" value="XM_046152657.1"/>
</dbReference>
<dbReference type="GeneID" id="70182203"/>
<evidence type="ECO:0000313" key="1">
    <source>
        <dbReference type="EMBL" id="KAH7037271.1"/>
    </source>
</evidence>
<dbReference type="EMBL" id="JAGTJQ010000002">
    <property type="protein sequence ID" value="KAH7037271.1"/>
    <property type="molecule type" value="Genomic_DNA"/>
</dbReference>
<dbReference type="AlphaFoldDB" id="A0A9P9BU56"/>
<accession>A0A9P9BU56</accession>
<feature type="non-terminal residue" evidence="1">
    <location>
        <position position="236"/>
    </location>
</feature>
<reference evidence="1" key="1">
    <citation type="journal article" date="2021" name="Nat. Commun.">
        <title>Genetic determinants of endophytism in the Arabidopsis root mycobiome.</title>
        <authorList>
            <person name="Mesny F."/>
            <person name="Miyauchi S."/>
            <person name="Thiergart T."/>
            <person name="Pickel B."/>
            <person name="Atanasova L."/>
            <person name="Karlsson M."/>
            <person name="Huettel B."/>
            <person name="Barry K.W."/>
            <person name="Haridas S."/>
            <person name="Chen C."/>
            <person name="Bauer D."/>
            <person name="Andreopoulos W."/>
            <person name="Pangilinan J."/>
            <person name="LaButti K."/>
            <person name="Riley R."/>
            <person name="Lipzen A."/>
            <person name="Clum A."/>
            <person name="Drula E."/>
            <person name="Henrissat B."/>
            <person name="Kohler A."/>
            <person name="Grigoriev I.V."/>
            <person name="Martin F.M."/>
            <person name="Hacquard S."/>
        </authorList>
    </citation>
    <scope>NUCLEOTIDE SEQUENCE</scope>
    <source>
        <strain evidence="1">MPI-CAGE-CH-0230</strain>
    </source>
</reference>
<organism evidence="1 2">
    <name type="scientific">Microdochium trichocladiopsis</name>
    <dbReference type="NCBI Taxonomy" id="1682393"/>
    <lineage>
        <taxon>Eukaryota</taxon>
        <taxon>Fungi</taxon>
        <taxon>Dikarya</taxon>
        <taxon>Ascomycota</taxon>
        <taxon>Pezizomycotina</taxon>
        <taxon>Sordariomycetes</taxon>
        <taxon>Xylariomycetidae</taxon>
        <taxon>Xylariales</taxon>
        <taxon>Microdochiaceae</taxon>
        <taxon>Microdochium</taxon>
    </lineage>
</organism>
<proteinExistence type="predicted"/>
<comment type="caution">
    <text evidence="1">The sequence shown here is derived from an EMBL/GenBank/DDBJ whole genome shotgun (WGS) entry which is preliminary data.</text>
</comment>
<dbReference type="Proteomes" id="UP000756346">
    <property type="component" value="Unassembled WGS sequence"/>
</dbReference>
<keyword evidence="2" id="KW-1185">Reference proteome</keyword>